<dbReference type="SUPFAM" id="SSF51294">
    <property type="entry name" value="Hedgehog/intein (Hint) domain"/>
    <property type="match status" value="1"/>
</dbReference>
<dbReference type="AlphaFoldDB" id="A0A0B3RZE4"/>
<dbReference type="STRING" id="561184.SAMN05216376_10279"/>
<evidence type="ECO:0000313" key="2">
    <source>
        <dbReference type="EMBL" id="KHQ52123.1"/>
    </source>
</evidence>
<comment type="caution">
    <text evidence="2">The sequence shown here is derived from an EMBL/GenBank/DDBJ whole genome shotgun (WGS) entry which is preliminary data.</text>
</comment>
<gene>
    <name evidence="2" type="ORF">OA50_03138</name>
</gene>
<dbReference type="InterPro" id="IPR036844">
    <property type="entry name" value="Hint_dom_sf"/>
</dbReference>
<dbReference type="Pfam" id="PF13403">
    <property type="entry name" value="Hint_2"/>
    <property type="match status" value="1"/>
</dbReference>
<dbReference type="Gene3D" id="2.170.16.10">
    <property type="entry name" value="Hedgehog/Intein (Hint) domain"/>
    <property type="match status" value="1"/>
</dbReference>
<accession>A0A0B3RZE4</accession>
<feature type="domain" description="Hedgehog/Intein (Hint)" evidence="1">
    <location>
        <begin position="124"/>
        <end position="259"/>
    </location>
</feature>
<evidence type="ECO:0000313" key="3">
    <source>
        <dbReference type="Proteomes" id="UP000030960"/>
    </source>
</evidence>
<dbReference type="PATRIC" id="fig|1515334.3.peg.3157"/>
<evidence type="ECO:0000259" key="1">
    <source>
        <dbReference type="Pfam" id="PF13403"/>
    </source>
</evidence>
<keyword evidence="3" id="KW-1185">Reference proteome</keyword>
<proteinExistence type="predicted"/>
<name>A0A0B3RZE4_9RHOB</name>
<dbReference type="EMBL" id="JSUQ01000012">
    <property type="protein sequence ID" value="KHQ52123.1"/>
    <property type="molecule type" value="Genomic_DNA"/>
</dbReference>
<sequence>MATYEISGYASYQVNTTNTVTFFEGTTVQNFTFDDGNGAGDMVFSENEIVATVAGEQLPYLGTINVDMVGGGTMELALVQGAASFTDPNIIQVLIVVPDYLSVSDFNFPQPIVYASRSTDDFPTCFAEGTLIATPDGETAVEALRAGDLVTTAEGRAVPVKWIGRQTRLPFFSGAAAAPVRIKAGALGNGLPHHDLTVTADHGMILDRLVINASALVNGSSIDFVPMAELPETFTVYHVETEDHDVILANGAPSETFIDYRDRRAFDNFDEYLDLYGCERIIPEMHRPRISCARLLPEDIRRQLGIDHAAGLSATARRA</sequence>
<protein>
    <submittedName>
        <fullName evidence="2">Hemolysin-type calcium-binding region</fullName>
    </submittedName>
</protein>
<dbReference type="InterPro" id="IPR028992">
    <property type="entry name" value="Hedgehog/Intein_dom"/>
</dbReference>
<organism evidence="2 3">
    <name type="scientific">Mameliella alba</name>
    <dbReference type="NCBI Taxonomy" id="561184"/>
    <lineage>
        <taxon>Bacteria</taxon>
        <taxon>Pseudomonadati</taxon>
        <taxon>Pseudomonadota</taxon>
        <taxon>Alphaproteobacteria</taxon>
        <taxon>Rhodobacterales</taxon>
        <taxon>Roseobacteraceae</taxon>
        <taxon>Mameliella</taxon>
    </lineage>
</organism>
<dbReference type="RefSeq" id="WP_052244563.1">
    <property type="nucleotide sequence ID" value="NZ_JSUQ01000012.1"/>
</dbReference>
<dbReference type="Proteomes" id="UP000030960">
    <property type="component" value="Unassembled WGS sequence"/>
</dbReference>
<reference evidence="2 3" key="1">
    <citation type="submission" date="2014-10" db="EMBL/GenBank/DDBJ databases">
        <title>Genome sequence of Ponticoccus sp. strain UMTAT08 isolated from clonal culture of toxic dinoflagellate Alexandrium tamiyavanichii.</title>
        <authorList>
            <person name="Gan H.Y."/>
            <person name="Muhd D.-D."/>
            <person name="Mohd Noor M.E."/>
            <person name="Yeong Y.S."/>
            <person name="Usup G."/>
        </authorList>
    </citation>
    <scope>NUCLEOTIDE SEQUENCE [LARGE SCALE GENOMIC DNA]</scope>
    <source>
        <strain evidence="2 3">UMTAT08</strain>
    </source>
</reference>